<dbReference type="PROSITE" id="PS50137">
    <property type="entry name" value="DS_RBD"/>
    <property type="match status" value="1"/>
</dbReference>
<reference evidence="3 4" key="1">
    <citation type="submission" date="2019-02" db="EMBL/GenBank/DDBJ databases">
        <title>Genome sequencing of the rare red list fungi Dentipellis fragilis.</title>
        <authorList>
            <person name="Buettner E."/>
            <person name="Kellner H."/>
        </authorList>
    </citation>
    <scope>NUCLEOTIDE SEQUENCE [LARGE SCALE GENOMIC DNA]</scope>
    <source>
        <strain evidence="3 4">DSM 105465</strain>
    </source>
</reference>
<dbReference type="GO" id="GO:0003723">
    <property type="term" value="F:RNA binding"/>
    <property type="evidence" value="ECO:0007669"/>
    <property type="project" value="UniProtKB-UniRule"/>
</dbReference>
<dbReference type="InterPro" id="IPR014720">
    <property type="entry name" value="dsRBD_dom"/>
</dbReference>
<dbReference type="AlphaFoldDB" id="A0A4Y9ZAG5"/>
<dbReference type="Gene3D" id="3.30.160.20">
    <property type="match status" value="1"/>
</dbReference>
<dbReference type="SUPFAM" id="SSF54768">
    <property type="entry name" value="dsRNA-binding domain-like"/>
    <property type="match status" value="1"/>
</dbReference>
<dbReference type="EMBL" id="SEOQ01000035">
    <property type="protein sequence ID" value="TFY71836.1"/>
    <property type="molecule type" value="Genomic_DNA"/>
</dbReference>
<gene>
    <name evidence="3" type="ORF">EVG20_g1166</name>
</gene>
<evidence type="ECO:0000259" key="2">
    <source>
        <dbReference type="PROSITE" id="PS50137"/>
    </source>
</evidence>
<evidence type="ECO:0000313" key="3">
    <source>
        <dbReference type="EMBL" id="TFY71836.1"/>
    </source>
</evidence>
<accession>A0A4Y9ZAG5</accession>
<keyword evidence="1" id="KW-0694">RNA-binding</keyword>
<dbReference type="Pfam" id="PF00035">
    <property type="entry name" value="dsrm"/>
    <property type="match status" value="1"/>
</dbReference>
<keyword evidence="4" id="KW-1185">Reference proteome</keyword>
<dbReference type="OrthoDB" id="112668at2759"/>
<name>A0A4Y9ZAG5_9AGAM</name>
<protein>
    <recommendedName>
        <fullName evidence="2">DRBM domain-containing protein</fullName>
    </recommendedName>
</protein>
<organism evidence="3 4">
    <name type="scientific">Dentipellis fragilis</name>
    <dbReference type="NCBI Taxonomy" id="205917"/>
    <lineage>
        <taxon>Eukaryota</taxon>
        <taxon>Fungi</taxon>
        <taxon>Dikarya</taxon>
        <taxon>Basidiomycota</taxon>
        <taxon>Agaricomycotina</taxon>
        <taxon>Agaricomycetes</taxon>
        <taxon>Russulales</taxon>
        <taxon>Hericiaceae</taxon>
        <taxon>Dentipellis</taxon>
    </lineage>
</organism>
<comment type="caution">
    <text evidence="3">The sequence shown here is derived from an EMBL/GenBank/DDBJ whole genome shotgun (WGS) entry which is preliminary data.</text>
</comment>
<sequence length="158" mass="17248">MAKLRQNQQNLTSSSGWLGVIPAVLRATAVGLSLTAIPDSSAATPTAAELHIAAHIKTTRMSCSVDIRYFPPHISSSIIMSFQPSGDFILDLNNYLQQSGGTAYLSWRYSESGPPNQVTHYADVYYHDQLIGRGRATSRNGARRNAAYEALRALRVLP</sequence>
<feature type="domain" description="DRBM" evidence="2">
    <location>
        <begin position="87"/>
        <end position="156"/>
    </location>
</feature>
<dbReference type="Proteomes" id="UP000298327">
    <property type="component" value="Unassembled WGS sequence"/>
</dbReference>
<proteinExistence type="predicted"/>
<evidence type="ECO:0000313" key="4">
    <source>
        <dbReference type="Proteomes" id="UP000298327"/>
    </source>
</evidence>
<evidence type="ECO:0000256" key="1">
    <source>
        <dbReference type="PROSITE-ProRule" id="PRU00266"/>
    </source>
</evidence>